<protein>
    <submittedName>
        <fullName evidence="2">Nuclear transport factor 2 family protein</fullName>
    </submittedName>
</protein>
<dbReference type="Gene3D" id="3.10.450.50">
    <property type="match status" value="1"/>
</dbReference>
<comment type="caution">
    <text evidence="2">The sequence shown here is derived from an EMBL/GenBank/DDBJ whole genome shotgun (WGS) entry which is preliminary data.</text>
</comment>
<dbReference type="Proteomes" id="UP001566331">
    <property type="component" value="Unassembled WGS sequence"/>
</dbReference>
<reference evidence="2 3" key="1">
    <citation type="submission" date="2024-07" db="EMBL/GenBank/DDBJ databases">
        <title>Luteimonas salilacus sp. nov., isolated from the shore soil of Salt Lake in Tibet of China.</title>
        <authorList>
            <person name="Zhang X."/>
            <person name="Li A."/>
        </authorList>
    </citation>
    <scope>NUCLEOTIDE SEQUENCE [LARGE SCALE GENOMIC DNA]</scope>
    <source>
        <strain evidence="2 3">B3-2-R+30</strain>
    </source>
</reference>
<sequence length="125" mass="14308">MNDHQIRALIEGWAKSVRAKDMDGVLANHADDIVMFDVPMPLQSRGMEEYRKTWELFFDHSPGGAGSFDVTELRIVADQSVAYCHAIVKIFDSQVRITLGLRKEKEQWLIAHEHHSYPIELESGE</sequence>
<dbReference type="RefSeq" id="WP_370563512.1">
    <property type="nucleotide sequence ID" value="NZ_JBFWIB010000004.1"/>
</dbReference>
<evidence type="ECO:0000313" key="3">
    <source>
        <dbReference type="Proteomes" id="UP001566331"/>
    </source>
</evidence>
<dbReference type="SUPFAM" id="SSF54427">
    <property type="entry name" value="NTF2-like"/>
    <property type="match status" value="1"/>
</dbReference>
<keyword evidence="3" id="KW-1185">Reference proteome</keyword>
<evidence type="ECO:0000313" key="2">
    <source>
        <dbReference type="EMBL" id="MEZ0474353.1"/>
    </source>
</evidence>
<dbReference type="InterPro" id="IPR032710">
    <property type="entry name" value="NTF2-like_dom_sf"/>
</dbReference>
<gene>
    <name evidence="2" type="ORF">AB6713_06940</name>
</gene>
<feature type="domain" description="SnoaL-like" evidence="1">
    <location>
        <begin position="6"/>
        <end position="120"/>
    </location>
</feature>
<dbReference type="EMBL" id="JBFWIC010000007">
    <property type="protein sequence ID" value="MEZ0474353.1"/>
    <property type="molecule type" value="Genomic_DNA"/>
</dbReference>
<dbReference type="Pfam" id="PF13474">
    <property type="entry name" value="SnoaL_3"/>
    <property type="match status" value="1"/>
</dbReference>
<organism evidence="2 3">
    <name type="scientific">Luteimonas salinilitoris</name>
    <dbReference type="NCBI Taxonomy" id="3237697"/>
    <lineage>
        <taxon>Bacteria</taxon>
        <taxon>Pseudomonadati</taxon>
        <taxon>Pseudomonadota</taxon>
        <taxon>Gammaproteobacteria</taxon>
        <taxon>Lysobacterales</taxon>
        <taxon>Lysobacteraceae</taxon>
        <taxon>Luteimonas</taxon>
    </lineage>
</organism>
<accession>A0ABV4HP38</accession>
<proteinExistence type="predicted"/>
<dbReference type="InterPro" id="IPR037401">
    <property type="entry name" value="SnoaL-like"/>
</dbReference>
<evidence type="ECO:0000259" key="1">
    <source>
        <dbReference type="Pfam" id="PF13474"/>
    </source>
</evidence>
<name>A0ABV4HP38_9GAMM</name>